<evidence type="ECO:0000313" key="3">
    <source>
        <dbReference type="EMBL" id="ATF26551.1"/>
    </source>
</evidence>
<evidence type="ECO:0000313" key="4">
    <source>
        <dbReference type="Proteomes" id="UP000243591"/>
    </source>
</evidence>
<keyword evidence="4" id="KW-1185">Reference proteome</keyword>
<dbReference type="GO" id="GO:0016757">
    <property type="term" value="F:glycosyltransferase activity"/>
    <property type="evidence" value="ECO:0007669"/>
    <property type="project" value="InterPro"/>
</dbReference>
<dbReference type="SUPFAM" id="SSF53756">
    <property type="entry name" value="UDP-Glycosyltransferase/glycogen phosphorylase"/>
    <property type="match status" value="1"/>
</dbReference>
<evidence type="ECO:0000259" key="1">
    <source>
        <dbReference type="Pfam" id="PF00534"/>
    </source>
</evidence>
<dbReference type="Proteomes" id="UP000243591">
    <property type="component" value="Chromosome"/>
</dbReference>
<dbReference type="EMBL" id="CP023483">
    <property type="protein sequence ID" value="ATF26551.1"/>
    <property type="molecule type" value="Genomic_DNA"/>
</dbReference>
<gene>
    <name evidence="3" type="ORF">CNY62_09190</name>
</gene>
<organism evidence="3 4">
    <name type="scientific">Brochothrix thermosphacta</name>
    <name type="common">Microbacterium thermosphactum</name>
    <dbReference type="NCBI Taxonomy" id="2756"/>
    <lineage>
        <taxon>Bacteria</taxon>
        <taxon>Bacillati</taxon>
        <taxon>Bacillota</taxon>
        <taxon>Bacilli</taxon>
        <taxon>Bacillales</taxon>
        <taxon>Listeriaceae</taxon>
        <taxon>Brochothrix</taxon>
    </lineage>
</organism>
<dbReference type="PANTHER" id="PTHR12526:SF630">
    <property type="entry name" value="GLYCOSYLTRANSFERASE"/>
    <property type="match status" value="1"/>
</dbReference>
<name>A0A1D2K8G8_BROTH</name>
<dbReference type="InterPro" id="IPR001296">
    <property type="entry name" value="Glyco_trans_1"/>
</dbReference>
<keyword evidence="3" id="KW-0808">Transferase</keyword>
<accession>A0A1D2K8G8</accession>
<dbReference type="OrthoDB" id="9804196at2"/>
<feature type="domain" description="Glycosyltransferase subfamily 4-like N-terminal" evidence="2">
    <location>
        <begin position="16"/>
        <end position="140"/>
    </location>
</feature>
<reference evidence="3 4" key="1">
    <citation type="submission" date="2017-09" db="EMBL/GenBank/DDBJ databases">
        <title>Complete Genome Sequences of Two Strains of the Meat Spoilage Bacterium Brochothrix thermosphacta Isolated from Ground Chicken.</title>
        <authorList>
            <person name="Paoli G.C."/>
            <person name="Wijey C."/>
            <person name="Chen C.-Y."/>
            <person name="Nguyen L."/>
            <person name="Yan X."/>
            <person name="Irwin P.L."/>
        </authorList>
    </citation>
    <scope>NUCLEOTIDE SEQUENCE [LARGE SCALE GENOMIC DNA]</scope>
    <source>
        <strain evidence="3 4">BI</strain>
    </source>
</reference>
<dbReference type="Pfam" id="PF13477">
    <property type="entry name" value="Glyco_trans_4_2"/>
    <property type="match status" value="1"/>
</dbReference>
<dbReference type="PANTHER" id="PTHR12526">
    <property type="entry name" value="GLYCOSYLTRANSFERASE"/>
    <property type="match status" value="1"/>
</dbReference>
<dbReference type="Pfam" id="PF00534">
    <property type="entry name" value="Glycos_transf_1"/>
    <property type="match status" value="1"/>
</dbReference>
<dbReference type="CDD" id="cd03808">
    <property type="entry name" value="GT4_CapM-like"/>
    <property type="match status" value="1"/>
</dbReference>
<dbReference type="KEGG" id="bths:CNY62_09190"/>
<dbReference type="AlphaFoldDB" id="A0A1D2K8G8"/>
<protein>
    <submittedName>
        <fullName evidence="3">Glycosyltransferase family 1 protein</fullName>
    </submittedName>
</protein>
<dbReference type="RefSeq" id="WP_069126542.1">
    <property type="nucleotide sequence ID" value="NZ_CP023483.1"/>
</dbReference>
<dbReference type="Gene3D" id="3.40.50.2000">
    <property type="entry name" value="Glycogen Phosphorylase B"/>
    <property type="match status" value="2"/>
</dbReference>
<evidence type="ECO:0000259" key="2">
    <source>
        <dbReference type="Pfam" id="PF13477"/>
    </source>
</evidence>
<sequence>MKILIAVTADISVRLLNGQLDYLVQEGFDVHLVVSRGEYSISLKDKEQFTVHYVDMARDISLKKDIKSLKQMIGVFRKVRPDISNVGTPKAALLGSIAAFLTGTKRRIYTLRGLRIETTQGFKRFILKCMEQLTIGLSTEVIAISPSLITKCKEIGLKGTHKMLVLGEGSSNGLQLEKFDLLCLEKCENPFQNNDFVIGFTGRITKDKGIEELVEAFHTFENTNLLLVGGLDENHDLKQATIQAIENNPRIVVTGFIPNPAPFYQYMDIFVIPSYREGFSNVCLEAAAAKLAVVGTNVTGIKDAIDHEETGCLVEAHSSASLQKAIDYLKKNPELREMCADNGRKRVVEHFQSEQVWRKMIEFYRKEK</sequence>
<proteinExistence type="predicted"/>
<dbReference type="InterPro" id="IPR028098">
    <property type="entry name" value="Glyco_trans_4-like_N"/>
</dbReference>
<feature type="domain" description="Glycosyl transferase family 1" evidence="1">
    <location>
        <begin position="189"/>
        <end position="346"/>
    </location>
</feature>